<dbReference type="GO" id="GO:0005739">
    <property type="term" value="C:mitochondrion"/>
    <property type="evidence" value="ECO:0007669"/>
    <property type="project" value="TreeGrafter"/>
</dbReference>
<evidence type="ECO:0000256" key="1">
    <source>
        <dbReference type="SAM" id="Phobius"/>
    </source>
</evidence>
<keyword evidence="1" id="KW-1133">Transmembrane helix</keyword>
<keyword evidence="3" id="KW-1185">Reference proteome</keyword>
<dbReference type="EMBL" id="JBBWWQ010000014">
    <property type="protein sequence ID" value="KAK8931165.1"/>
    <property type="molecule type" value="Genomic_DNA"/>
</dbReference>
<dbReference type="PANTHER" id="PTHR11773:SF1">
    <property type="entry name" value="GLYCINE DEHYDROGENASE (DECARBOXYLATING), MITOCHONDRIAL"/>
    <property type="match status" value="1"/>
</dbReference>
<proteinExistence type="predicted"/>
<dbReference type="Proteomes" id="UP001418222">
    <property type="component" value="Unassembled WGS sequence"/>
</dbReference>
<feature type="transmembrane region" description="Helical" evidence="1">
    <location>
        <begin position="316"/>
        <end position="345"/>
    </location>
</feature>
<dbReference type="GO" id="GO:0019464">
    <property type="term" value="P:glycine decarboxylation via glycine cleavage system"/>
    <property type="evidence" value="ECO:0007669"/>
    <property type="project" value="TreeGrafter"/>
</dbReference>
<name>A0AAP0G159_9ASPA</name>
<dbReference type="InterPro" id="IPR020581">
    <property type="entry name" value="GDC_P"/>
</dbReference>
<evidence type="ECO:0000313" key="2">
    <source>
        <dbReference type="EMBL" id="KAK8931165.1"/>
    </source>
</evidence>
<dbReference type="GO" id="GO:0048046">
    <property type="term" value="C:apoplast"/>
    <property type="evidence" value="ECO:0007669"/>
    <property type="project" value="TreeGrafter"/>
</dbReference>
<reference evidence="2 3" key="1">
    <citation type="journal article" date="2022" name="Nat. Plants">
        <title>Genomes of leafy and leafless Platanthera orchids illuminate the evolution of mycoheterotrophy.</title>
        <authorList>
            <person name="Li M.H."/>
            <person name="Liu K.W."/>
            <person name="Li Z."/>
            <person name="Lu H.C."/>
            <person name="Ye Q.L."/>
            <person name="Zhang D."/>
            <person name="Wang J.Y."/>
            <person name="Li Y.F."/>
            <person name="Zhong Z.M."/>
            <person name="Liu X."/>
            <person name="Yu X."/>
            <person name="Liu D.K."/>
            <person name="Tu X.D."/>
            <person name="Liu B."/>
            <person name="Hao Y."/>
            <person name="Liao X.Y."/>
            <person name="Jiang Y.T."/>
            <person name="Sun W.H."/>
            <person name="Chen J."/>
            <person name="Chen Y.Q."/>
            <person name="Ai Y."/>
            <person name="Zhai J.W."/>
            <person name="Wu S.S."/>
            <person name="Zhou Z."/>
            <person name="Hsiao Y.Y."/>
            <person name="Wu W.L."/>
            <person name="Chen Y.Y."/>
            <person name="Lin Y.F."/>
            <person name="Hsu J.L."/>
            <person name="Li C.Y."/>
            <person name="Wang Z.W."/>
            <person name="Zhao X."/>
            <person name="Zhong W.Y."/>
            <person name="Ma X.K."/>
            <person name="Ma L."/>
            <person name="Huang J."/>
            <person name="Chen G.Z."/>
            <person name="Huang M.Z."/>
            <person name="Huang L."/>
            <person name="Peng D.H."/>
            <person name="Luo Y.B."/>
            <person name="Zou S.Q."/>
            <person name="Chen S.P."/>
            <person name="Lan S."/>
            <person name="Tsai W.C."/>
            <person name="Van de Peer Y."/>
            <person name="Liu Z.J."/>
        </authorList>
    </citation>
    <scope>NUCLEOTIDE SEQUENCE [LARGE SCALE GENOMIC DNA]</scope>
    <source>
        <strain evidence="2">Lor287</strain>
    </source>
</reference>
<dbReference type="PANTHER" id="PTHR11773">
    <property type="entry name" value="GLYCINE DEHYDROGENASE, DECARBOXYLATING"/>
    <property type="match status" value="1"/>
</dbReference>
<accession>A0AAP0G159</accession>
<comment type="caution">
    <text evidence="2">The sequence shown here is derived from an EMBL/GenBank/DDBJ whole genome shotgun (WGS) entry which is preliminary data.</text>
</comment>
<gene>
    <name evidence="2" type="ORF">KSP39_PZI016204</name>
</gene>
<dbReference type="GO" id="GO:0016594">
    <property type="term" value="F:glycine binding"/>
    <property type="evidence" value="ECO:0007669"/>
    <property type="project" value="TreeGrafter"/>
</dbReference>
<dbReference type="GO" id="GO:0005960">
    <property type="term" value="C:glycine cleavage complex"/>
    <property type="evidence" value="ECO:0007669"/>
    <property type="project" value="TreeGrafter"/>
</dbReference>
<keyword evidence="1" id="KW-0812">Transmembrane</keyword>
<dbReference type="GO" id="GO:0009941">
    <property type="term" value="C:chloroplast envelope"/>
    <property type="evidence" value="ECO:0007669"/>
    <property type="project" value="TreeGrafter"/>
</dbReference>
<organism evidence="2 3">
    <name type="scientific">Platanthera zijinensis</name>
    <dbReference type="NCBI Taxonomy" id="2320716"/>
    <lineage>
        <taxon>Eukaryota</taxon>
        <taxon>Viridiplantae</taxon>
        <taxon>Streptophyta</taxon>
        <taxon>Embryophyta</taxon>
        <taxon>Tracheophyta</taxon>
        <taxon>Spermatophyta</taxon>
        <taxon>Magnoliopsida</taxon>
        <taxon>Liliopsida</taxon>
        <taxon>Asparagales</taxon>
        <taxon>Orchidaceae</taxon>
        <taxon>Orchidoideae</taxon>
        <taxon>Orchideae</taxon>
        <taxon>Orchidinae</taxon>
        <taxon>Platanthera</taxon>
    </lineage>
</organism>
<evidence type="ECO:0000313" key="3">
    <source>
        <dbReference type="Proteomes" id="UP001418222"/>
    </source>
</evidence>
<protein>
    <submittedName>
        <fullName evidence="2">Uncharacterized protein</fullName>
    </submittedName>
</protein>
<dbReference type="GO" id="GO:0030170">
    <property type="term" value="F:pyridoxal phosphate binding"/>
    <property type="evidence" value="ECO:0007669"/>
    <property type="project" value="TreeGrafter"/>
</dbReference>
<dbReference type="GO" id="GO:0004375">
    <property type="term" value="F:glycine dehydrogenase (decarboxylating) activity"/>
    <property type="evidence" value="ECO:0007669"/>
    <property type="project" value="InterPro"/>
</dbReference>
<sequence>MALYKDYKINEGYELVHRGFETASQEIKGVITLIFENGLEYLVSEPTKIWKKEVLEFYSSAIVDYEGKKMKAIVHGTRVKILQKTIRKLLQLPRVKEDDDIVPSMTNDALSWCGLNPNIKVGSSITRKGMNSQGKFLSEIIGKGAPHPPSLLMGDTWTKPYSSEYAAFPAAWTWGAKFWPTTGRMDNVYGDRNLAHSSSSSSRDRTRLSCTRKSCGETEPTWYPSDVDFECLWTEFDSEGGFGLLLSLRPTFLRVLVCCCWCRVKIRKDDQASSEIEASGPCTCNYSIWAHGSLDDSAAFGQSYCCVLTLSALPFALPWAVVTVTALFWIVAALSASGVVQLLVVSGAIEINSFFASLVDSGLPEHRQLSPARRDIMTRTKSPRSEYSLGEDLPEIGDGKGFRRRYFVDPNFLTKLAKSTNDLTWIDRLNRFGGKKYFRSTNQETKDLKIETVLLIYRHCSRATPGRSHTRGSTRHYLLLAPGAKFWPTTGRVDNVYDDRNLVCTILSVSQMAEEQTAATT</sequence>
<dbReference type="AlphaFoldDB" id="A0AAP0G159"/>
<keyword evidence="1" id="KW-0472">Membrane</keyword>